<keyword evidence="1" id="KW-0808">Transferase</keyword>
<evidence type="ECO:0000313" key="2">
    <source>
        <dbReference type="Proteomes" id="UP001501020"/>
    </source>
</evidence>
<comment type="caution">
    <text evidence="1">The sequence shown here is derived from an EMBL/GenBank/DDBJ whole genome shotgun (WGS) entry which is preliminary data.</text>
</comment>
<reference evidence="1 2" key="1">
    <citation type="journal article" date="2019" name="Int. J. Syst. Evol. Microbiol.">
        <title>The Global Catalogue of Microorganisms (GCM) 10K type strain sequencing project: providing services to taxonomists for standard genome sequencing and annotation.</title>
        <authorList>
            <consortium name="The Broad Institute Genomics Platform"/>
            <consortium name="The Broad Institute Genome Sequencing Center for Infectious Disease"/>
            <person name="Wu L."/>
            <person name="Ma J."/>
        </authorList>
    </citation>
    <scope>NUCLEOTIDE SEQUENCE [LARGE SCALE GENOMIC DNA]</scope>
    <source>
        <strain evidence="1 2">JCM 13850</strain>
    </source>
</reference>
<dbReference type="CDD" id="cd02440">
    <property type="entry name" value="AdoMet_MTases"/>
    <property type="match status" value="1"/>
</dbReference>
<dbReference type="GO" id="GO:0032259">
    <property type="term" value="P:methylation"/>
    <property type="evidence" value="ECO:0007669"/>
    <property type="project" value="UniProtKB-KW"/>
</dbReference>
<dbReference type="PIRSF" id="PIRSF017393">
    <property type="entry name" value="MTase_SAV2177"/>
    <property type="match status" value="1"/>
</dbReference>
<dbReference type="EMBL" id="BAAAMR010000033">
    <property type="protein sequence ID" value="GAA2142027.1"/>
    <property type="molecule type" value="Genomic_DNA"/>
</dbReference>
<keyword evidence="2" id="KW-1185">Reference proteome</keyword>
<proteinExistence type="predicted"/>
<dbReference type="SUPFAM" id="SSF53335">
    <property type="entry name" value="S-adenosyl-L-methionine-dependent methyltransferases"/>
    <property type="match status" value="1"/>
</dbReference>
<gene>
    <name evidence="1" type="ORF">GCM10009727_39920</name>
</gene>
<dbReference type="Pfam" id="PF04672">
    <property type="entry name" value="Methyltransf_19"/>
    <property type="match status" value="1"/>
</dbReference>
<name>A0ABN2ZGX0_9ACTN</name>
<organism evidence="1 2">
    <name type="scientific">Actinomadura napierensis</name>
    <dbReference type="NCBI Taxonomy" id="267854"/>
    <lineage>
        <taxon>Bacteria</taxon>
        <taxon>Bacillati</taxon>
        <taxon>Actinomycetota</taxon>
        <taxon>Actinomycetes</taxon>
        <taxon>Streptosporangiales</taxon>
        <taxon>Thermomonosporaceae</taxon>
        <taxon>Actinomadura</taxon>
    </lineage>
</organism>
<sequence>MAVIAVDSAGKGFAMDGSGTAPPPDVVDTTTPSVARMYDYFLGGKDNYACDRAAAEQVRQALPTVEGVARANRAFLQRAVRFVAGTGIDQFLDLGTGLPTQGNVHEVARAVRPGARVAYVDNDPLVAAHARALLDADDRTAVVQADLREPGMVLEDEQVRRLIDFSRPVCVLFVAVLHFFPDEGNPAGIVRRFTDALPAGSHVVLSHAAVEERRNVNVGETYRSQSANAALVARTREEVAGLLDGLTILEPGVVPLHEWRPVGGEYVTGAGWTAVARKEA</sequence>
<dbReference type="InterPro" id="IPR006764">
    <property type="entry name" value="SAM_dep_MeTrfase_SAV2177_type"/>
</dbReference>
<dbReference type="InterPro" id="IPR029063">
    <property type="entry name" value="SAM-dependent_MTases_sf"/>
</dbReference>
<dbReference type="Proteomes" id="UP001501020">
    <property type="component" value="Unassembled WGS sequence"/>
</dbReference>
<dbReference type="GO" id="GO:0008168">
    <property type="term" value="F:methyltransferase activity"/>
    <property type="evidence" value="ECO:0007669"/>
    <property type="project" value="UniProtKB-KW"/>
</dbReference>
<accession>A0ABN2ZGX0</accession>
<keyword evidence="1" id="KW-0489">Methyltransferase</keyword>
<dbReference type="Gene3D" id="3.40.50.150">
    <property type="entry name" value="Vaccinia Virus protein VP39"/>
    <property type="match status" value="1"/>
</dbReference>
<evidence type="ECO:0000313" key="1">
    <source>
        <dbReference type="EMBL" id="GAA2142027.1"/>
    </source>
</evidence>
<protein>
    <submittedName>
        <fullName evidence="1">SAM-dependent methyltransferase</fullName>
    </submittedName>
</protein>